<keyword evidence="6 11" id="KW-0812">Transmembrane</keyword>
<evidence type="ECO:0000256" key="2">
    <source>
        <dbReference type="ARBA" id="ARBA00010199"/>
    </source>
</evidence>
<dbReference type="PANTHER" id="PTHR43298:SF2">
    <property type="entry name" value="FMN_FAD EXPORTER YEEO-RELATED"/>
    <property type="match status" value="1"/>
</dbReference>
<feature type="transmembrane region" description="Helical" evidence="11">
    <location>
        <begin position="21"/>
        <end position="44"/>
    </location>
</feature>
<comment type="caution">
    <text evidence="12">The sequence shown here is derived from an EMBL/GenBank/DDBJ whole genome shotgun (WGS) entry which is preliminary data.</text>
</comment>
<dbReference type="Pfam" id="PF01554">
    <property type="entry name" value="MatE"/>
    <property type="match status" value="2"/>
</dbReference>
<dbReference type="InterPro" id="IPR044644">
    <property type="entry name" value="DinF-like"/>
</dbReference>
<sequence length="449" mass="50018">MSESKYKSLSFQSINRLAIPAIISGIAEPLLSITDTAIIGNLSVNATESLAAVGIAGSFISAIVWILAQTRSAISAIVARYFGAENLQSIEFLPSQIIFINILLSLIIYVVTVGFASEIFHLYQAQGLIHEFSVSYYKIRAMGIPLTLFVFSVFGVFRGLQNTYWPMVISIVGALLNVGLDFLLVFGFKDIIPAMGIEGAAYASLLAQLVMAVMSVYLLLTKTPFKFSFNFNFHPEIKRILSLSFNLIIRALSLNFALYLANAYATGYGNAHIAAQTIAFQIWLFFAFFIDGYASVGNIMSGKFLGQEKPETITVLSRTLVKFTIFITLIIGAFCFIFYKNIGLIFSKEADVLTLFYEIFWLVILMQPINAIAFVFDGIFKGMAEAVTLRNTLLIATFIGFTPTLFLADYFGLELYGIWIAFWVWMLLRGGILIVIYNRKYLNFSKIIS</sequence>
<keyword evidence="13" id="KW-1185">Reference proteome</keyword>
<dbReference type="RefSeq" id="WP_377176914.1">
    <property type="nucleotide sequence ID" value="NZ_JBHTMY010000002.1"/>
</dbReference>
<dbReference type="InterPro" id="IPR048279">
    <property type="entry name" value="MdtK-like"/>
</dbReference>
<keyword evidence="7 11" id="KW-1133">Transmembrane helix</keyword>
<evidence type="ECO:0000256" key="11">
    <source>
        <dbReference type="SAM" id="Phobius"/>
    </source>
</evidence>
<evidence type="ECO:0000256" key="1">
    <source>
        <dbReference type="ARBA" id="ARBA00004651"/>
    </source>
</evidence>
<keyword evidence="3" id="KW-0813">Transport</keyword>
<evidence type="ECO:0000256" key="10">
    <source>
        <dbReference type="ARBA" id="ARBA00031636"/>
    </source>
</evidence>
<evidence type="ECO:0000256" key="7">
    <source>
        <dbReference type="ARBA" id="ARBA00022989"/>
    </source>
</evidence>
<evidence type="ECO:0000256" key="9">
    <source>
        <dbReference type="ARBA" id="ARBA00023136"/>
    </source>
</evidence>
<feature type="transmembrane region" description="Helical" evidence="11">
    <location>
        <begin position="97"/>
        <end position="117"/>
    </location>
</feature>
<evidence type="ECO:0000256" key="4">
    <source>
        <dbReference type="ARBA" id="ARBA00022449"/>
    </source>
</evidence>
<evidence type="ECO:0000313" key="12">
    <source>
        <dbReference type="EMBL" id="MFD1314990.1"/>
    </source>
</evidence>
<organism evidence="12 13">
    <name type="scientific">Namhaeicola litoreus</name>
    <dbReference type="NCBI Taxonomy" id="1052145"/>
    <lineage>
        <taxon>Bacteria</taxon>
        <taxon>Pseudomonadati</taxon>
        <taxon>Bacteroidota</taxon>
        <taxon>Flavobacteriia</taxon>
        <taxon>Flavobacteriales</taxon>
        <taxon>Flavobacteriaceae</taxon>
        <taxon>Namhaeicola</taxon>
    </lineage>
</organism>
<feature type="transmembrane region" description="Helical" evidence="11">
    <location>
        <begin position="273"/>
        <end position="294"/>
    </location>
</feature>
<feature type="transmembrane region" description="Helical" evidence="11">
    <location>
        <begin position="392"/>
        <end position="412"/>
    </location>
</feature>
<protein>
    <recommendedName>
        <fullName evidence="10">Multidrug-efflux transporter</fullName>
    </recommendedName>
</protein>
<comment type="similarity">
    <text evidence="2">Belongs to the multi antimicrobial extrusion (MATE) (TC 2.A.66.1) family.</text>
</comment>
<name>A0ABW3Y0L3_9FLAO</name>
<feature type="transmembrane region" description="Helical" evidence="11">
    <location>
        <begin position="164"/>
        <end position="188"/>
    </location>
</feature>
<keyword evidence="8" id="KW-0406">Ion transport</keyword>
<feature type="transmembrane region" description="Helical" evidence="11">
    <location>
        <begin position="137"/>
        <end position="157"/>
    </location>
</feature>
<feature type="transmembrane region" description="Helical" evidence="11">
    <location>
        <begin position="418"/>
        <end position="437"/>
    </location>
</feature>
<dbReference type="CDD" id="cd13136">
    <property type="entry name" value="MATE_DinF_like"/>
    <property type="match status" value="1"/>
</dbReference>
<evidence type="ECO:0000313" key="13">
    <source>
        <dbReference type="Proteomes" id="UP001597201"/>
    </source>
</evidence>
<feature type="transmembrane region" description="Helical" evidence="11">
    <location>
        <begin position="240"/>
        <end position="261"/>
    </location>
</feature>
<dbReference type="Proteomes" id="UP001597201">
    <property type="component" value="Unassembled WGS sequence"/>
</dbReference>
<feature type="transmembrane region" description="Helical" evidence="11">
    <location>
        <begin position="359"/>
        <end position="380"/>
    </location>
</feature>
<accession>A0ABW3Y0L3</accession>
<feature type="transmembrane region" description="Helical" evidence="11">
    <location>
        <begin position="50"/>
        <end position="68"/>
    </location>
</feature>
<keyword evidence="4" id="KW-0050">Antiport</keyword>
<feature type="transmembrane region" description="Helical" evidence="11">
    <location>
        <begin position="200"/>
        <end position="220"/>
    </location>
</feature>
<dbReference type="InterPro" id="IPR002528">
    <property type="entry name" value="MATE_fam"/>
</dbReference>
<evidence type="ECO:0000256" key="6">
    <source>
        <dbReference type="ARBA" id="ARBA00022692"/>
    </source>
</evidence>
<proteinExistence type="inferred from homology"/>
<evidence type="ECO:0000256" key="8">
    <source>
        <dbReference type="ARBA" id="ARBA00023065"/>
    </source>
</evidence>
<dbReference type="PANTHER" id="PTHR43298">
    <property type="entry name" value="MULTIDRUG RESISTANCE PROTEIN NORM-RELATED"/>
    <property type="match status" value="1"/>
</dbReference>
<dbReference type="PIRSF" id="PIRSF006603">
    <property type="entry name" value="DinF"/>
    <property type="match status" value="1"/>
</dbReference>
<dbReference type="EMBL" id="JBHTMY010000002">
    <property type="protein sequence ID" value="MFD1314990.1"/>
    <property type="molecule type" value="Genomic_DNA"/>
</dbReference>
<gene>
    <name evidence="12" type="ORF">ACFQ39_05135</name>
</gene>
<feature type="transmembrane region" description="Helical" evidence="11">
    <location>
        <begin position="315"/>
        <end position="339"/>
    </location>
</feature>
<dbReference type="NCBIfam" id="TIGR00797">
    <property type="entry name" value="matE"/>
    <property type="match status" value="1"/>
</dbReference>
<dbReference type="InterPro" id="IPR050222">
    <property type="entry name" value="MATE_MdtK"/>
</dbReference>
<comment type="subcellular location">
    <subcellularLocation>
        <location evidence="1">Cell membrane</location>
        <topology evidence="1">Multi-pass membrane protein</topology>
    </subcellularLocation>
</comment>
<keyword evidence="5" id="KW-1003">Cell membrane</keyword>
<reference evidence="13" key="1">
    <citation type="journal article" date="2019" name="Int. J. Syst. Evol. Microbiol.">
        <title>The Global Catalogue of Microorganisms (GCM) 10K type strain sequencing project: providing services to taxonomists for standard genome sequencing and annotation.</title>
        <authorList>
            <consortium name="The Broad Institute Genomics Platform"/>
            <consortium name="The Broad Institute Genome Sequencing Center for Infectious Disease"/>
            <person name="Wu L."/>
            <person name="Ma J."/>
        </authorList>
    </citation>
    <scope>NUCLEOTIDE SEQUENCE [LARGE SCALE GENOMIC DNA]</scope>
    <source>
        <strain evidence="13">CCUG 61485</strain>
    </source>
</reference>
<evidence type="ECO:0000256" key="3">
    <source>
        <dbReference type="ARBA" id="ARBA00022448"/>
    </source>
</evidence>
<keyword evidence="9 11" id="KW-0472">Membrane</keyword>
<evidence type="ECO:0000256" key="5">
    <source>
        <dbReference type="ARBA" id="ARBA00022475"/>
    </source>
</evidence>